<dbReference type="PANTHER" id="PTHR34653">
    <property type="match status" value="1"/>
</dbReference>
<organism evidence="6 7">
    <name type="scientific">Conyzicola lurida</name>
    <dbReference type="NCBI Taxonomy" id="1172621"/>
    <lineage>
        <taxon>Bacteria</taxon>
        <taxon>Bacillati</taxon>
        <taxon>Actinomycetota</taxon>
        <taxon>Actinomycetes</taxon>
        <taxon>Micrococcales</taxon>
        <taxon>Microbacteriaceae</taxon>
        <taxon>Conyzicola</taxon>
    </lineage>
</organism>
<dbReference type="Proteomes" id="UP000536685">
    <property type="component" value="Unassembled WGS sequence"/>
</dbReference>
<evidence type="ECO:0000313" key="7">
    <source>
        <dbReference type="Proteomes" id="UP000536685"/>
    </source>
</evidence>
<gene>
    <name evidence="4" type="primary">fliE</name>
    <name evidence="6" type="ORF">HD599_003481</name>
</gene>
<accession>A0A841AS81</accession>
<evidence type="ECO:0000256" key="1">
    <source>
        <dbReference type="ARBA" id="ARBA00004117"/>
    </source>
</evidence>
<dbReference type="Pfam" id="PF02049">
    <property type="entry name" value="FliE"/>
    <property type="match status" value="1"/>
</dbReference>
<dbReference type="NCBIfam" id="TIGR00205">
    <property type="entry name" value="fliE"/>
    <property type="match status" value="1"/>
</dbReference>
<evidence type="ECO:0000256" key="4">
    <source>
        <dbReference type="HAMAP-Rule" id="MF_00724"/>
    </source>
</evidence>
<name>A0A841AS81_9MICO</name>
<dbReference type="GO" id="GO:0003774">
    <property type="term" value="F:cytoskeletal motor activity"/>
    <property type="evidence" value="ECO:0007669"/>
    <property type="project" value="InterPro"/>
</dbReference>
<keyword evidence="6" id="KW-0969">Cilium</keyword>
<comment type="subcellular location">
    <subcellularLocation>
        <location evidence="1 4">Bacterial flagellum basal body</location>
    </subcellularLocation>
</comment>
<evidence type="ECO:0000256" key="2">
    <source>
        <dbReference type="ARBA" id="ARBA00009272"/>
    </source>
</evidence>
<dbReference type="RefSeq" id="WP_184240013.1">
    <property type="nucleotide sequence ID" value="NZ_JACHMJ010000001.1"/>
</dbReference>
<protein>
    <recommendedName>
        <fullName evidence="4 5">Flagellar hook-basal body complex protein FliE</fullName>
    </recommendedName>
</protein>
<dbReference type="PRINTS" id="PR01006">
    <property type="entry name" value="FLGHOOKFLIE"/>
</dbReference>
<dbReference type="GO" id="GO:0005198">
    <property type="term" value="F:structural molecule activity"/>
    <property type="evidence" value="ECO:0007669"/>
    <property type="project" value="UniProtKB-UniRule"/>
</dbReference>
<dbReference type="InterPro" id="IPR001624">
    <property type="entry name" value="FliE"/>
</dbReference>
<proteinExistence type="inferred from homology"/>
<sequence length="101" mass="10144">MDPLSLTSVQGTTGTGYVSAAGGVQSTDGSGFAASLTGAVDGLQGLQNTSSELAIQAVTGDLEDIHNATLASSRASVTLELVAAVRNKGVDAFNEIMRMQA</sequence>
<keyword evidence="6" id="KW-0282">Flagellum</keyword>
<keyword evidence="7" id="KW-1185">Reference proteome</keyword>
<keyword evidence="3 4" id="KW-0975">Bacterial flagellum</keyword>
<comment type="caution">
    <text evidence="6">The sequence shown here is derived from an EMBL/GenBank/DDBJ whole genome shotgun (WGS) entry which is preliminary data.</text>
</comment>
<evidence type="ECO:0000313" key="6">
    <source>
        <dbReference type="EMBL" id="MBB5845158.1"/>
    </source>
</evidence>
<comment type="similarity">
    <text evidence="2 4">Belongs to the FliE family.</text>
</comment>
<dbReference type="PANTHER" id="PTHR34653:SF1">
    <property type="entry name" value="FLAGELLAR HOOK-BASAL BODY COMPLEX PROTEIN FLIE"/>
    <property type="match status" value="1"/>
</dbReference>
<evidence type="ECO:0000256" key="3">
    <source>
        <dbReference type="ARBA" id="ARBA00023143"/>
    </source>
</evidence>
<dbReference type="EMBL" id="JACHMJ010000001">
    <property type="protein sequence ID" value="MBB5845158.1"/>
    <property type="molecule type" value="Genomic_DNA"/>
</dbReference>
<evidence type="ECO:0000256" key="5">
    <source>
        <dbReference type="NCBIfam" id="TIGR00205"/>
    </source>
</evidence>
<reference evidence="6 7" key="1">
    <citation type="submission" date="2020-08" db="EMBL/GenBank/DDBJ databases">
        <title>Sequencing the genomes of 1000 actinobacteria strains.</title>
        <authorList>
            <person name="Klenk H.-P."/>
        </authorList>
    </citation>
    <scope>NUCLEOTIDE SEQUENCE [LARGE SCALE GENOMIC DNA]</scope>
    <source>
        <strain evidence="6 7">DSM 105784</strain>
    </source>
</reference>
<keyword evidence="6" id="KW-0966">Cell projection</keyword>
<dbReference type="HAMAP" id="MF_00724">
    <property type="entry name" value="FliE"/>
    <property type="match status" value="1"/>
</dbReference>
<dbReference type="GO" id="GO:0009425">
    <property type="term" value="C:bacterial-type flagellum basal body"/>
    <property type="evidence" value="ECO:0007669"/>
    <property type="project" value="UniProtKB-SubCell"/>
</dbReference>
<dbReference type="GO" id="GO:0071973">
    <property type="term" value="P:bacterial-type flagellum-dependent cell motility"/>
    <property type="evidence" value="ECO:0007669"/>
    <property type="project" value="InterPro"/>
</dbReference>
<dbReference type="AlphaFoldDB" id="A0A841AS81"/>